<dbReference type="RefSeq" id="XP_028864117.1">
    <property type="nucleotide sequence ID" value="XM_029007760.1"/>
</dbReference>
<accession>A0A1D3TDZ8</accession>
<dbReference type="InterPro" id="IPR011948">
    <property type="entry name" value="Dullard_phosphatase"/>
</dbReference>
<dbReference type="InterPro" id="IPR023214">
    <property type="entry name" value="HAD_sf"/>
</dbReference>
<proteinExistence type="predicted"/>
<sequence length="1370" mass="160051">MGESYVHIHKNEGENILLKLSDDVLTDELEYALVPQYILPKDKKQRDGYCILKKKNFIINKREIKDIKRMKKGVDGKLGNNFSFSPDSYNNKYNSDINGIRNNINDNCNSNSNRNGNIHGNSNDNNYENSMSSSNCNSNYSITDNNYTTICNLKYFNSYLKNCKRNEKIASKFSQVNRNEKNERKKIIKMSCSSRSNYIFFNRLNKKKLKLAKGNNLPLSPVIKNIDERANNDMSCRKEIFVNQLSNSSKIIVNSAERIRILKKIFFKIKRKNEKLLRDKNFVESNLSRCLTDASTLHECDVTISKVGKEKEEIYKEKEISTNRTLAISGLAKLSKNRIYNGENNSILCQDAFKNIMIKHKKNNIKCYNGTKERKEQINLNKSINVNKKEYFKTNNKYANISIHSLKEFLKDKKKEYYEYGVVYEGKKNRGMKNFIFLNKEKARYIKPKENTTFNIIKKRNCSITRNNNFGKNKICASDDDAILEYCSSGISIKQSGITRITSIASASSYSGVLSTKGSSMNDVKGRENNINKDYFSCSVKKDINENFIMHKHPANGEKKKKIKNKCPISENDNKIFVDNEIYTKNGKEKILKNVSLGKQKKDANEQNEETTTEINKGFNIKCFQTSKNNKRYEIKRGNNSKSKNKVEVYLYDEEKGGRWAANHEGKKKDEYEDKLANFNVYRCKVGAKNNKNKVKSNIENNVVHPNNDRFDVKYTNYENDFDLFCKDVYKRIKIKRGSTFHYVYEKDREKNREKNRKDIKINLAYSRYMKKKKKNGLADIYDEEKCTKKKMFFFEKNKLRLKNFIKNSELFNLSRKVNGIHLKKEKRYMRTKEDLGHLASYNFIKSDDSISKSEKLKMCRNENYVDKENLNKSSTEEKKNNKIKEIASTDTLGLKEEKGKKDKQIRKEENVFRDEKKIYSAKPFEDVEKNIEEKLKKTEDEQYESDRKQVNMCDIGSTNHLKKMNTSESCKDSAPYLEEASSEKQLSNENRSVKIQISNVNNSIKCDNETDDNIDGNDYLSSVKKKLEIDNMIWSLPNENNCNNYYYEKKEDLEDGIEGEFGKGFKREGAGENEDKVERKVEIIKKGTKELRSYFMKFKSFLFFENIKRSNSIITLNSENGLNKIIRNNKFHLKRKKKIKKLKSLSLLNIYNTTNILKNNTSEKMVNTKNKNSETCNSLLGEQKEKDKGRKTIVLDLDETLVHSTLKKDKHNSFKIQVELNEGNCSVYVNKRPGVDNFLKEISKYFEVVIFTASLPKYANAVIDKLDKNDVCAYRLFRESCTFLNNNFVKDLKMLGRDLNNVIIIDNSTFVHKFCEDNCILIKSWYDDPNDRELYKLIPFLKKLSKKKSVLSDLKKYNKKNKKKILKYL</sequence>
<dbReference type="Gene3D" id="3.40.50.1000">
    <property type="entry name" value="HAD superfamily/HAD-like"/>
    <property type="match status" value="1"/>
</dbReference>
<dbReference type="Proteomes" id="UP000219813">
    <property type="component" value="Chromosome 14"/>
</dbReference>
<dbReference type="InterPro" id="IPR004274">
    <property type="entry name" value="FCP1_dom"/>
</dbReference>
<reference evidence="3 4" key="1">
    <citation type="submission" date="2016-06" db="EMBL/GenBank/DDBJ databases">
        <authorList>
            <consortium name="Pathogen Informatics"/>
        </authorList>
    </citation>
    <scope>NUCLEOTIDE SEQUENCE [LARGE SCALE GENOMIC DNA]</scope>
</reference>
<dbReference type="PROSITE" id="PS50969">
    <property type="entry name" value="FCP1"/>
    <property type="match status" value="1"/>
</dbReference>
<dbReference type="Pfam" id="PF03031">
    <property type="entry name" value="NIF"/>
    <property type="match status" value="1"/>
</dbReference>
<dbReference type="VEuPathDB" id="PlasmoDB:PmUG01_14021500"/>
<dbReference type="SMART" id="SM00577">
    <property type="entry name" value="CPDc"/>
    <property type="match status" value="1"/>
</dbReference>
<feature type="domain" description="FCP1 homology" evidence="2">
    <location>
        <begin position="1187"/>
        <end position="1345"/>
    </location>
</feature>
<dbReference type="FunFam" id="3.40.50.1000:FF:000093">
    <property type="entry name" value="NLI interacting factor-like phosphatase family protein"/>
    <property type="match status" value="1"/>
</dbReference>
<dbReference type="PANTHER" id="PTHR12210">
    <property type="entry name" value="DULLARD PROTEIN PHOSPHATASE"/>
    <property type="match status" value="1"/>
</dbReference>
<dbReference type="SUPFAM" id="SSF56784">
    <property type="entry name" value="HAD-like"/>
    <property type="match status" value="1"/>
</dbReference>
<evidence type="ECO:0000256" key="1">
    <source>
        <dbReference type="SAM" id="MobiDB-lite"/>
    </source>
</evidence>
<feature type="region of interest" description="Disordered" evidence="1">
    <location>
        <begin position="111"/>
        <end position="130"/>
    </location>
</feature>
<dbReference type="CDD" id="cd07521">
    <property type="entry name" value="HAD_FCP1-like"/>
    <property type="match status" value="1"/>
</dbReference>
<dbReference type="GO" id="GO:0016791">
    <property type="term" value="F:phosphatase activity"/>
    <property type="evidence" value="ECO:0007669"/>
    <property type="project" value="InterPro"/>
</dbReference>
<gene>
    <name evidence="3" type="primary">NIF1</name>
    <name evidence="3" type="ORF">PMUG01_14021500</name>
</gene>
<evidence type="ECO:0000259" key="2">
    <source>
        <dbReference type="PROSITE" id="PS50969"/>
    </source>
</evidence>
<dbReference type="NCBIfam" id="TIGR02251">
    <property type="entry name" value="HIF-SF_euk"/>
    <property type="match status" value="1"/>
</dbReference>
<keyword evidence="4" id="KW-1185">Reference proteome</keyword>
<dbReference type="EMBL" id="LT594635">
    <property type="protein sequence ID" value="SCP03161.1"/>
    <property type="molecule type" value="Genomic_DNA"/>
</dbReference>
<dbReference type="GeneID" id="39871526"/>
<name>A0A1D3TDZ8_PLAMA</name>
<dbReference type="InterPro" id="IPR036412">
    <property type="entry name" value="HAD-like_sf"/>
</dbReference>
<dbReference type="InterPro" id="IPR050365">
    <property type="entry name" value="TIM50"/>
</dbReference>
<evidence type="ECO:0000313" key="4">
    <source>
        <dbReference type="Proteomes" id="UP000219813"/>
    </source>
</evidence>
<dbReference type="KEGG" id="pmal:PMUG01_14021500"/>
<dbReference type="OMA" id="KFCEDNC"/>
<dbReference type="OrthoDB" id="277011at2759"/>
<protein>
    <submittedName>
        <fullName evidence="3">NLI interacting factor-like phosphatase, putative</fullName>
    </submittedName>
</protein>
<organism evidence="3 4">
    <name type="scientific">Plasmodium malariae</name>
    <dbReference type="NCBI Taxonomy" id="5858"/>
    <lineage>
        <taxon>Eukaryota</taxon>
        <taxon>Sar</taxon>
        <taxon>Alveolata</taxon>
        <taxon>Apicomplexa</taxon>
        <taxon>Aconoidasida</taxon>
        <taxon>Haemosporida</taxon>
        <taxon>Plasmodiidae</taxon>
        <taxon>Plasmodium</taxon>
        <taxon>Plasmodium (Plasmodium)</taxon>
    </lineage>
</organism>
<evidence type="ECO:0000313" key="3">
    <source>
        <dbReference type="EMBL" id="SCP03161.1"/>
    </source>
</evidence>